<name>A0ABY9IZQ3_9ACTN</name>
<dbReference type="EMBL" id="CP120988">
    <property type="protein sequence ID" value="WLQ60938.1"/>
    <property type="molecule type" value="Genomic_DNA"/>
</dbReference>
<organism evidence="2 3">
    <name type="scientific">Streptomyces poriferorum</name>
    <dbReference type="NCBI Taxonomy" id="2798799"/>
    <lineage>
        <taxon>Bacteria</taxon>
        <taxon>Bacillati</taxon>
        <taxon>Actinomycetota</taxon>
        <taxon>Actinomycetes</taxon>
        <taxon>Kitasatosporales</taxon>
        <taxon>Streptomycetaceae</taxon>
        <taxon>Streptomyces</taxon>
    </lineage>
</organism>
<keyword evidence="1" id="KW-1133">Transmembrane helix</keyword>
<dbReference type="RefSeq" id="WP_306068918.1">
    <property type="nucleotide sequence ID" value="NZ_CP120988.1"/>
</dbReference>
<dbReference type="InterPro" id="IPR039708">
    <property type="entry name" value="MT1774/Rv1733c-like"/>
</dbReference>
<dbReference type="Proteomes" id="UP001235744">
    <property type="component" value="Chromosome"/>
</dbReference>
<reference evidence="2 3" key="1">
    <citation type="submission" date="2023-03" db="EMBL/GenBank/DDBJ databases">
        <title>Isolation and description of six Streptomyces strains from soil environments, able to metabolize different microbial glucans.</title>
        <authorList>
            <person name="Widen T."/>
            <person name="Larsbrink J."/>
        </authorList>
    </citation>
    <scope>NUCLEOTIDE SEQUENCE [LARGE SCALE GENOMIC DNA]</scope>
    <source>
        <strain evidence="2 3">Alt2</strain>
    </source>
</reference>
<evidence type="ECO:0000313" key="2">
    <source>
        <dbReference type="EMBL" id="WLQ60938.1"/>
    </source>
</evidence>
<gene>
    <name evidence="2" type="ORF">P8A19_38360</name>
</gene>
<dbReference type="PANTHER" id="PTHR42305">
    <property type="entry name" value="MEMBRANE PROTEIN RV1733C-RELATED"/>
    <property type="match status" value="1"/>
</dbReference>
<keyword evidence="1" id="KW-0472">Membrane</keyword>
<keyword evidence="1" id="KW-0812">Transmembrane</keyword>
<protein>
    <recommendedName>
        <fullName evidence="4">Integral membrane protein</fullName>
    </recommendedName>
</protein>
<dbReference type="PANTHER" id="PTHR42305:SF1">
    <property type="entry name" value="MEMBRANE PROTEIN RV1733C-RELATED"/>
    <property type="match status" value="1"/>
</dbReference>
<feature type="transmembrane region" description="Helical" evidence="1">
    <location>
        <begin position="24"/>
        <end position="45"/>
    </location>
</feature>
<proteinExistence type="predicted"/>
<keyword evidence="3" id="KW-1185">Reference proteome</keyword>
<accession>A0ABY9IZQ3</accession>
<evidence type="ECO:0008006" key="4">
    <source>
        <dbReference type="Google" id="ProtNLM"/>
    </source>
</evidence>
<sequence>MDNSEGYPAPADGLFAVSKPVRRLAVIFAAVIALVCGAIGGGVLWNTAARTDGATAAHRHRIIATTTDRAGIIAAARYGTTPVSTAPASWQYPAHVPRSGSIRVQAGTPKGDEVAIWVNDAGTYQTQSPPSVPQRVFTSTAVGAGAAGVVGLAEVAAVLLARRRAMGRRLVAWEREWEEVEPVWTGRLRREPGHDDD</sequence>
<evidence type="ECO:0000313" key="3">
    <source>
        <dbReference type="Proteomes" id="UP001235744"/>
    </source>
</evidence>
<evidence type="ECO:0000256" key="1">
    <source>
        <dbReference type="SAM" id="Phobius"/>
    </source>
</evidence>
<feature type="transmembrane region" description="Helical" evidence="1">
    <location>
        <begin position="136"/>
        <end position="160"/>
    </location>
</feature>